<dbReference type="InterPro" id="IPR050669">
    <property type="entry name" value="Hemerythrin"/>
</dbReference>
<dbReference type="Gene3D" id="1.20.120.50">
    <property type="entry name" value="Hemerythrin-like"/>
    <property type="match status" value="1"/>
</dbReference>
<comment type="caution">
    <text evidence="6">The sequence shown here is derived from an EMBL/GenBank/DDBJ whole genome shotgun (WGS) entry which is preliminary data.</text>
</comment>
<evidence type="ECO:0000256" key="1">
    <source>
        <dbReference type="ARBA" id="ARBA00010587"/>
    </source>
</evidence>
<keyword evidence="2" id="KW-0561">Oxygen transport</keyword>
<protein>
    <submittedName>
        <fullName evidence="6">Bacteriohemerythrin</fullName>
    </submittedName>
</protein>
<evidence type="ECO:0000259" key="5">
    <source>
        <dbReference type="Pfam" id="PF01814"/>
    </source>
</evidence>
<dbReference type="InterPro" id="IPR035938">
    <property type="entry name" value="Hemerythrin-like_sf"/>
</dbReference>
<feature type="domain" description="Hemerythrin-like" evidence="5">
    <location>
        <begin position="13"/>
        <end position="127"/>
    </location>
</feature>
<dbReference type="AlphaFoldDB" id="A0A6M0JVY4"/>
<keyword evidence="7" id="KW-1185">Reference proteome</keyword>
<proteinExistence type="inferred from homology"/>
<dbReference type="GO" id="GO:0046872">
    <property type="term" value="F:metal ion binding"/>
    <property type="evidence" value="ECO:0007669"/>
    <property type="project" value="UniProtKB-KW"/>
</dbReference>
<evidence type="ECO:0000313" key="6">
    <source>
        <dbReference type="EMBL" id="NEV61224.1"/>
    </source>
</evidence>
<evidence type="ECO:0000256" key="4">
    <source>
        <dbReference type="ARBA" id="ARBA00023004"/>
    </source>
</evidence>
<evidence type="ECO:0000256" key="2">
    <source>
        <dbReference type="ARBA" id="ARBA00022621"/>
    </source>
</evidence>
<reference evidence="6 7" key="1">
    <citation type="submission" date="2020-02" db="EMBL/GenBank/DDBJ databases">
        <title>Genome sequences of Thiorhodococcus mannitoliphagus and Thiorhodococcus minor, purple sulfur photosynthetic bacteria in the gammaproteobacterial family, Chromatiaceae.</title>
        <authorList>
            <person name="Aviles F.A."/>
            <person name="Meyer T.E."/>
            <person name="Kyndt J.A."/>
        </authorList>
    </citation>
    <scope>NUCLEOTIDE SEQUENCE [LARGE SCALE GENOMIC DNA]</scope>
    <source>
        <strain evidence="6 7">DSM 11518</strain>
    </source>
</reference>
<dbReference type="NCBIfam" id="NF002007">
    <property type="entry name" value="PRK00808.1"/>
    <property type="match status" value="1"/>
</dbReference>
<dbReference type="CDD" id="cd12107">
    <property type="entry name" value="Hemerythrin"/>
    <property type="match status" value="1"/>
</dbReference>
<evidence type="ECO:0000256" key="3">
    <source>
        <dbReference type="ARBA" id="ARBA00022723"/>
    </source>
</evidence>
<dbReference type="Pfam" id="PF01814">
    <property type="entry name" value="Hemerythrin"/>
    <property type="match status" value="1"/>
</dbReference>
<keyword evidence="3" id="KW-0479">Metal-binding</keyword>
<sequence length="145" mass="16766">MSYWTWDDSLSVGIDVIDGQHRRIVDYINELDAARASRDQDKITEILMGLVDYTRTHFAFEEDMMQQAGYPLSASHKRVHDAFTAHIDKYAAQHDAGQDVSRKLASELQIWLTNHIKNDDRDYAPYASKVLSQSWLKRTLGRFFG</sequence>
<dbReference type="PANTHER" id="PTHR37164">
    <property type="entry name" value="BACTERIOHEMERYTHRIN"/>
    <property type="match status" value="1"/>
</dbReference>
<dbReference type="RefSeq" id="WP_164451272.1">
    <property type="nucleotide sequence ID" value="NZ_JAAIJQ010000010.1"/>
</dbReference>
<organism evidence="6 7">
    <name type="scientific">Thiorhodococcus minor</name>
    <dbReference type="NCBI Taxonomy" id="57489"/>
    <lineage>
        <taxon>Bacteria</taxon>
        <taxon>Pseudomonadati</taxon>
        <taxon>Pseudomonadota</taxon>
        <taxon>Gammaproteobacteria</taxon>
        <taxon>Chromatiales</taxon>
        <taxon>Chromatiaceae</taxon>
        <taxon>Thiorhodococcus</taxon>
    </lineage>
</organism>
<dbReference type="NCBIfam" id="TIGR02481">
    <property type="entry name" value="hemeryth_dom"/>
    <property type="match status" value="1"/>
</dbReference>
<dbReference type="EMBL" id="JAAIJQ010000010">
    <property type="protein sequence ID" value="NEV61224.1"/>
    <property type="molecule type" value="Genomic_DNA"/>
</dbReference>
<comment type="similarity">
    <text evidence="1">Belongs to the hemerythrin family.</text>
</comment>
<dbReference type="GO" id="GO:0005344">
    <property type="term" value="F:oxygen carrier activity"/>
    <property type="evidence" value="ECO:0007669"/>
    <property type="project" value="UniProtKB-KW"/>
</dbReference>
<keyword evidence="2" id="KW-0813">Transport</keyword>
<dbReference type="NCBIfam" id="NF033749">
    <property type="entry name" value="bact_hemeryth"/>
    <property type="match status" value="1"/>
</dbReference>
<dbReference type="InterPro" id="IPR012312">
    <property type="entry name" value="Hemerythrin-like"/>
</dbReference>
<dbReference type="PANTHER" id="PTHR37164:SF1">
    <property type="entry name" value="BACTERIOHEMERYTHRIN"/>
    <property type="match status" value="1"/>
</dbReference>
<dbReference type="SUPFAM" id="SSF47188">
    <property type="entry name" value="Hemerythrin-like"/>
    <property type="match status" value="1"/>
</dbReference>
<evidence type="ECO:0000313" key="7">
    <source>
        <dbReference type="Proteomes" id="UP000483379"/>
    </source>
</evidence>
<dbReference type="InterPro" id="IPR012827">
    <property type="entry name" value="Hemerythrin_metal-bd"/>
</dbReference>
<dbReference type="PROSITE" id="PS00550">
    <property type="entry name" value="HEMERYTHRINS"/>
    <property type="match status" value="1"/>
</dbReference>
<dbReference type="Proteomes" id="UP000483379">
    <property type="component" value="Unassembled WGS sequence"/>
</dbReference>
<dbReference type="InterPro" id="IPR016131">
    <property type="entry name" value="Haemerythrin_Fe_BS"/>
</dbReference>
<keyword evidence="4" id="KW-0408">Iron</keyword>
<accession>A0A6M0JVY4</accession>
<name>A0A6M0JVY4_9GAMM</name>
<gene>
    <name evidence="6" type="ORF">G3446_04795</name>
</gene>